<organism evidence="1 2">
    <name type="scientific">Afipia broomeae ATCC 49717</name>
    <dbReference type="NCBI Taxonomy" id="883078"/>
    <lineage>
        <taxon>Bacteria</taxon>
        <taxon>Pseudomonadati</taxon>
        <taxon>Pseudomonadota</taxon>
        <taxon>Alphaproteobacteria</taxon>
        <taxon>Hyphomicrobiales</taxon>
        <taxon>Nitrobacteraceae</taxon>
        <taxon>Afipia</taxon>
    </lineage>
</organism>
<reference evidence="1 2" key="1">
    <citation type="submission" date="2012-04" db="EMBL/GenBank/DDBJ databases">
        <title>The Genome Sequence of Afipia broomeae ATCC 49717.</title>
        <authorList>
            <consortium name="The Broad Institute Genome Sequencing Platform"/>
            <person name="Earl A."/>
            <person name="Ward D."/>
            <person name="Feldgarden M."/>
            <person name="Gevers D."/>
            <person name="Huys G."/>
            <person name="Walker B."/>
            <person name="Young S.K."/>
            <person name="Zeng Q."/>
            <person name="Gargeya S."/>
            <person name="Fitzgerald M."/>
            <person name="Haas B."/>
            <person name="Abouelleil A."/>
            <person name="Alvarado L."/>
            <person name="Arachchi H.M."/>
            <person name="Berlin A."/>
            <person name="Chapman S.B."/>
            <person name="Goldberg J."/>
            <person name="Griggs A."/>
            <person name="Gujja S."/>
            <person name="Hansen M."/>
            <person name="Howarth C."/>
            <person name="Imamovic A."/>
            <person name="Larimer J."/>
            <person name="McCowen C."/>
            <person name="Montmayeur A."/>
            <person name="Murphy C."/>
            <person name="Neiman D."/>
            <person name="Pearson M."/>
            <person name="Priest M."/>
            <person name="Roberts A."/>
            <person name="Saif S."/>
            <person name="Shea T."/>
            <person name="Sisk P."/>
            <person name="Sykes S."/>
            <person name="Wortman J."/>
            <person name="Nusbaum C."/>
            <person name="Birren B."/>
        </authorList>
    </citation>
    <scope>NUCLEOTIDE SEQUENCE [LARGE SCALE GENOMIC DNA]</scope>
    <source>
        <strain evidence="1 2">ATCC 49717</strain>
    </source>
</reference>
<keyword evidence="2" id="KW-1185">Reference proteome</keyword>
<dbReference type="AlphaFoldDB" id="K8PIR4"/>
<name>K8PIR4_9BRAD</name>
<sequence length="172" mass="18879">MTNIFDLIIDDLRILDNDNCPVEDTFSQSMVWLENLGRILQPGSFQLPTDLRTHGVMKPGLYMTVVLEGIGDSYACDGPEKVSYAANRLLGMAIREPTPCSGEASRGPIRAVGVAFPRTSIAALGLDPEFTDLFKATERPVVAFAVQAPPRIQAISRQKSCHRESTVLQRNC</sequence>
<dbReference type="RefSeq" id="WP_006019220.1">
    <property type="nucleotide sequence ID" value="NZ_KB375282.1"/>
</dbReference>
<evidence type="ECO:0000313" key="2">
    <source>
        <dbReference type="Proteomes" id="UP000001096"/>
    </source>
</evidence>
<evidence type="ECO:0000313" key="1">
    <source>
        <dbReference type="EMBL" id="EKS41421.1"/>
    </source>
</evidence>
<dbReference type="EMBL" id="AGWX01000001">
    <property type="protein sequence ID" value="EKS41421.1"/>
    <property type="molecule type" value="Genomic_DNA"/>
</dbReference>
<protein>
    <recommendedName>
        <fullName evidence="3">AraC-type transcription regulator ligand-binding domain-containing protein</fullName>
    </recommendedName>
</protein>
<evidence type="ECO:0008006" key="3">
    <source>
        <dbReference type="Google" id="ProtNLM"/>
    </source>
</evidence>
<proteinExistence type="predicted"/>
<gene>
    <name evidence="1" type="ORF">HMPREF9695_00513</name>
</gene>
<dbReference type="Proteomes" id="UP000001096">
    <property type="component" value="Unassembled WGS sequence"/>
</dbReference>
<accession>K8PIR4</accession>
<comment type="caution">
    <text evidence="1">The sequence shown here is derived from an EMBL/GenBank/DDBJ whole genome shotgun (WGS) entry which is preliminary data.</text>
</comment>
<dbReference type="HOGENOM" id="CLU_1552029_0_0_5"/>